<dbReference type="CDD" id="cd04301">
    <property type="entry name" value="NAT_SF"/>
    <property type="match status" value="1"/>
</dbReference>
<dbReference type="InterPro" id="IPR050769">
    <property type="entry name" value="NAT_camello-type"/>
</dbReference>
<evidence type="ECO:0000259" key="2">
    <source>
        <dbReference type="PROSITE" id="PS51186"/>
    </source>
</evidence>
<dbReference type="RefSeq" id="WP_109603454.1">
    <property type="nucleotide sequence ID" value="NZ_QGGI01000001.1"/>
</dbReference>
<accession>A0AA45C8W3</accession>
<dbReference type="Proteomes" id="UP000245921">
    <property type="component" value="Unassembled WGS sequence"/>
</dbReference>
<dbReference type="InterPro" id="IPR000182">
    <property type="entry name" value="GNAT_dom"/>
</dbReference>
<proteinExistence type="predicted"/>
<evidence type="ECO:0000313" key="4">
    <source>
        <dbReference type="Proteomes" id="UP000245921"/>
    </source>
</evidence>
<dbReference type="SUPFAM" id="SSF55729">
    <property type="entry name" value="Acyl-CoA N-acyltransferases (Nat)"/>
    <property type="match status" value="1"/>
</dbReference>
<dbReference type="Gene3D" id="3.40.630.30">
    <property type="match status" value="1"/>
</dbReference>
<dbReference type="GO" id="GO:0008080">
    <property type="term" value="F:N-acetyltransferase activity"/>
    <property type="evidence" value="ECO:0007669"/>
    <property type="project" value="InterPro"/>
</dbReference>
<keyword evidence="1" id="KW-0808">Transferase</keyword>
<protein>
    <submittedName>
        <fullName evidence="3">Acetyltransferase (GNAT) family protein</fullName>
    </submittedName>
</protein>
<dbReference type="PANTHER" id="PTHR13947">
    <property type="entry name" value="GNAT FAMILY N-ACETYLTRANSFERASE"/>
    <property type="match status" value="1"/>
</dbReference>
<organism evidence="3 4">
    <name type="scientific">Oceanotoga teriensis</name>
    <dbReference type="NCBI Taxonomy" id="515440"/>
    <lineage>
        <taxon>Bacteria</taxon>
        <taxon>Thermotogati</taxon>
        <taxon>Thermotogota</taxon>
        <taxon>Thermotogae</taxon>
        <taxon>Petrotogales</taxon>
        <taxon>Petrotogaceae</taxon>
        <taxon>Oceanotoga</taxon>
    </lineage>
</organism>
<sequence>MNIRIEKLKQKNLNLFKIIESKFISNFKVVPKMKDSHLYYDLQRIDQYEKSYSFDFELEKFITMEDRCIYFAFLKKEIVGSITLKKSWNNFVNIMDIRVSNNFRNIGIGNKLIQSSKIWAKMNNCSGLFVETQNTNYQACKFYESLGFKLKGFDELYYIGFENYDEIALFWYLLI</sequence>
<reference evidence="3 4" key="1">
    <citation type="submission" date="2018-05" db="EMBL/GenBank/DDBJ databases">
        <title>Genomic Encyclopedia of Type Strains, Phase IV (KMG-IV): sequencing the most valuable type-strain genomes for metagenomic binning, comparative biology and taxonomic classification.</title>
        <authorList>
            <person name="Goeker M."/>
        </authorList>
    </citation>
    <scope>NUCLEOTIDE SEQUENCE [LARGE SCALE GENOMIC DNA]</scope>
    <source>
        <strain evidence="3 4">DSM 24906</strain>
    </source>
</reference>
<keyword evidence="4" id="KW-1185">Reference proteome</keyword>
<dbReference type="InterPro" id="IPR016181">
    <property type="entry name" value="Acyl_CoA_acyltransferase"/>
</dbReference>
<dbReference type="PANTHER" id="PTHR13947:SF37">
    <property type="entry name" value="LD18367P"/>
    <property type="match status" value="1"/>
</dbReference>
<dbReference type="InterPro" id="IPR008125">
    <property type="entry name" value="Streptothricin_AcTrfase"/>
</dbReference>
<dbReference type="PROSITE" id="PS51186">
    <property type="entry name" value="GNAT"/>
    <property type="match status" value="1"/>
</dbReference>
<dbReference type="EMBL" id="QGGI01000001">
    <property type="protein sequence ID" value="PWJ96454.1"/>
    <property type="molecule type" value="Genomic_DNA"/>
</dbReference>
<gene>
    <name evidence="3" type="ORF">C7380_10126</name>
</gene>
<name>A0AA45C8W3_9BACT</name>
<feature type="domain" description="N-acetyltransferase" evidence="2">
    <location>
        <begin position="25"/>
        <end position="175"/>
    </location>
</feature>
<comment type="caution">
    <text evidence="3">The sequence shown here is derived from an EMBL/GenBank/DDBJ whole genome shotgun (WGS) entry which is preliminary data.</text>
</comment>
<dbReference type="AlphaFoldDB" id="A0AA45C8W3"/>
<dbReference type="Pfam" id="PF00583">
    <property type="entry name" value="Acetyltransf_1"/>
    <property type="match status" value="1"/>
</dbReference>
<evidence type="ECO:0000313" key="3">
    <source>
        <dbReference type="EMBL" id="PWJ96454.1"/>
    </source>
</evidence>
<evidence type="ECO:0000256" key="1">
    <source>
        <dbReference type="ARBA" id="ARBA00022679"/>
    </source>
</evidence>
<dbReference type="PRINTS" id="PR01754">
    <property type="entry name" value="SACTRNSFRASE"/>
</dbReference>